<feature type="compositionally biased region" description="Polar residues" evidence="1">
    <location>
        <begin position="49"/>
        <end position="62"/>
    </location>
</feature>
<name>A0A8S1IQ21_9CHLO</name>
<evidence type="ECO:0000256" key="1">
    <source>
        <dbReference type="SAM" id="MobiDB-lite"/>
    </source>
</evidence>
<sequence length="133" mass="14732">MEQYHIGSEATFSALLSTQFQAKIAQACNFMHFRGPETLISNPERCNAQPGTSHRPPNQPRSEAQCIHSLRPSSPLRTIQISRPAKPPQVLVCAQPPDGVESGRSAQVLHTQTRRCRSSFMHASPVPNKFSRS</sequence>
<dbReference type="AlphaFoldDB" id="A0A8S1IQ21"/>
<evidence type="ECO:0000313" key="2">
    <source>
        <dbReference type="EMBL" id="CAD7696880.1"/>
    </source>
</evidence>
<dbReference type="Proteomes" id="UP000708148">
    <property type="component" value="Unassembled WGS sequence"/>
</dbReference>
<feature type="region of interest" description="Disordered" evidence="1">
    <location>
        <begin position="40"/>
        <end position="63"/>
    </location>
</feature>
<comment type="caution">
    <text evidence="2">The sequence shown here is derived from an EMBL/GenBank/DDBJ whole genome shotgun (WGS) entry which is preliminary data.</text>
</comment>
<proteinExistence type="predicted"/>
<evidence type="ECO:0000313" key="3">
    <source>
        <dbReference type="Proteomes" id="UP000708148"/>
    </source>
</evidence>
<protein>
    <submittedName>
        <fullName evidence="2">Uncharacterized protein</fullName>
    </submittedName>
</protein>
<keyword evidence="3" id="KW-1185">Reference proteome</keyword>
<accession>A0A8S1IQ21</accession>
<reference evidence="2" key="1">
    <citation type="submission" date="2020-12" db="EMBL/GenBank/DDBJ databases">
        <authorList>
            <person name="Iha C."/>
        </authorList>
    </citation>
    <scope>NUCLEOTIDE SEQUENCE</scope>
</reference>
<organism evidence="2 3">
    <name type="scientific">Ostreobium quekettii</name>
    <dbReference type="NCBI Taxonomy" id="121088"/>
    <lineage>
        <taxon>Eukaryota</taxon>
        <taxon>Viridiplantae</taxon>
        <taxon>Chlorophyta</taxon>
        <taxon>core chlorophytes</taxon>
        <taxon>Ulvophyceae</taxon>
        <taxon>TCBD clade</taxon>
        <taxon>Bryopsidales</taxon>
        <taxon>Ostreobineae</taxon>
        <taxon>Ostreobiaceae</taxon>
        <taxon>Ostreobium</taxon>
    </lineage>
</organism>
<gene>
    <name evidence="2" type="ORF">OSTQU699_LOCUS2241</name>
</gene>
<dbReference type="EMBL" id="CAJHUC010000560">
    <property type="protein sequence ID" value="CAD7696880.1"/>
    <property type="molecule type" value="Genomic_DNA"/>
</dbReference>